<dbReference type="SUPFAM" id="SSF50370">
    <property type="entry name" value="Ricin B-like lectins"/>
    <property type="match status" value="1"/>
</dbReference>
<evidence type="ECO:0000313" key="20">
    <source>
        <dbReference type="WBParaSite" id="scf7180000421347.g6727"/>
    </source>
</evidence>
<reference evidence="20" key="1">
    <citation type="submission" date="2022-11" db="UniProtKB">
        <authorList>
            <consortium name="WormBaseParasite"/>
        </authorList>
    </citation>
    <scope>IDENTIFICATION</scope>
</reference>
<evidence type="ECO:0000256" key="14">
    <source>
        <dbReference type="ARBA" id="ARBA00023157"/>
    </source>
</evidence>
<keyword evidence="6 17" id="KW-0808">Transferase</keyword>
<dbReference type="PANTHER" id="PTHR11675:SF118">
    <property type="entry name" value="POLYPEPTIDE N-ACETYLGALACTOSAMINYLTRANSFERASE 3"/>
    <property type="match status" value="1"/>
</dbReference>
<dbReference type="EC" id="2.4.1.-" evidence="17"/>
<dbReference type="Pfam" id="PF00535">
    <property type="entry name" value="Glycos_transf_2"/>
    <property type="match status" value="1"/>
</dbReference>
<feature type="domain" description="Glycosyltransferase 2-like" evidence="18">
    <location>
        <begin position="170"/>
        <end position="354"/>
    </location>
</feature>
<evidence type="ECO:0000256" key="1">
    <source>
        <dbReference type="ARBA" id="ARBA00001936"/>
    </source>
</evidence>
<dbReference type="InterPro" id="IPR001173">
    <property type="entry name" value="Glyco_trans_2-like"/>
</dbReference>
<keyword evidence="13" id="KW-0472">Membrane</keyword>
<evidence type="ECO:0000256" key="17">
    <source>
        <dbReference type="RuleBase" id="RU361242"/>
    </source>
</evidence>
<dbReference type="InterPro" id="IPR035992">
    <property type="entry name" value="Ricin_B-like_lectins"/>
</dbReference>
<accession>A0A915NVV7</accession>
<protein>
    <recommendedName>
        <fullName evidence="17">Polypeptide N-acetylgalactosaminyltransferase</fullName>
        <ecNumber evidence="17">2.4.1.-</ecNumber>
    </recommendedName>
    <alternativeName>
        <fullName evidence="17">Protein-UDP acetylgalactosaminyltransferase</fullName>
    </alternativeName>
</protein>
<comment type="cofactor">
    <cofactor evidence="1 17">
        <name>Mn(2+)</name>
        <dbReference type="ChEBI" id="CHEBI:29035"/>
    </cofactor>
</comment>
<keyword evidence="12 17" id="KW-0333">Golgi apparatus</keyword>
<evidence type="ECO:0000256" key="6">
    <source>
        <dbReference type="ARBA" id="ARBA00022679"/>
    </source>
</evidence>
<sequence>MVKKELSAERGYPPLGDWNFGIFTLLGIANFVNFVGTRSCKCLLGPVFLTKSSSSSLLTVDPDSYAGRGVQLLVGHFNGNLPAERRANLTEDELNKNNYSPIPEAGQNGHPVELSPEEEKRAEHTFGINQFNLLASDSIAINRTLPDIRRIQCRAYAEKLPPISKLPDTSIIIVFHNEAFSTLARTITSVINRSPHSLLREIILVDDFSNRKFLGAELELFLQTLPIRIKLIRAKERVGLIRARLMGAQEAVGNVLTFLDSHCECTRGWLEPLLARIREERKAVVCPIIDVINDQTFAYQKGIELFRGGFNWNMQFRWYAVPTDMAKQRHQKDPTAAIVSPTMAGGLFSIDKQFFQELGAYDPDMDIWGGENLEMSFRVWQCGGVIEILPCSHVGHVFRHASPHDFPKEKSSGKILNSNLARVSEVWMDQWRHFFYKISPQASALIPSLDVSERIELRKKLNCKNFNWFRHLSSNSCLFGRPSNPGKRHRLTMGTCSLGFDIWQFWVVSSSKESEGVRLMSDEHQCLSAAKEQTDNNIWRIQLRECGGHSKGRNDKGLEMEYWRWEYRNRHFVHINSSLCLDEPIETANSFPSANIFNFDGKEDKPERLPKMSKCVRGKYSQQWELNEIKWLPENNKKN</sequence>
<dbReference type="AlphaFoldDB" id="A0A915NVV7"/>
<keyword evidence="10" id="KW-0735">Signal-anchor</keyword>
<evidence type="ECO:0000256" key="13">
    <source>
        <dbReference type="ARBA" id="ARBA00023136"/>
    </source>
</evidence>
<dbReference type="GO" id="GO:0030246">
    <property type="term" value="F:carbohydrate binding"/>
    <property type="evidence" value="ECO:0007669"/>
    <property type="project" value="UniProtKB-KW"/>
</dbReference>
<proteinExistence type="inferred from homology"/>
<dbReference type="Proteomes" id="UP000887560">
    <property type="component" value="Unplaced"/>
</dbReference>
<dbReference type="GO" id="GO:0006493">
    <property type="term" value="P:protein O-linked glycosylation"/>
    <property type="evidence" value="ECO:0007669"/>
    <property type="project" value="TreeGrafter"/>
</dbReference>
<keyword evidence="9 17" id="KW-0430">Lectin</keyword>
<evidence type="ECO:0000256" key="3">
    <source>
        <dbReference type="ARBA" id="ARBA00004922"/>
    </source>
</evidence>
<keyword evidence="19" id="KW-1185">Reference proteome</keyword>
<keyword evidence="14 17" id="KW-1015">Disulfide bond</keyword>
<evidence type="ECO:0000256" key="16">
    <source>
        <dbReference type="ARBA" id="ARBA00023211"/>
    </source>
</evidence>
<dbReference type="PROSITE" id="PS50231">
    <property type="entry name" value="RICIN_B_LECTIN"/>
    <property type="match status" value="1"/>
</dbReference>
<evidence type="ECO:0000256" key="10">
    <source>
        <dbReference type="ARBA" id="ARBA00022968"/>
    </source>
</evidence>
<dbReference type="CDD" id="cd02510">
    <property type="entry name" value="pp-GalNAc-T"/>
    <property type="match status" value="1"/>
</dbReference>
<keyword evidence="7" id="KW-0812">Transmembrane</keyword>
<name>A0A915NVV7_9BILA</name>
<evidence type="ECO:0000256" key="2">
    <source>
        <dbReference type="ARBA" id="ARBA00004323"/>
    </source>
</evidence>
<dbReference type="PANTHER" id="PTHR11675">
    <property type="entry name" value="N-ACETYLGALACTOSAMINYLTRANSFERASE"/>
    <property type="match status" value="1"/>
</dbReference>
<dbReference type="GO" id="GO:0046872">
    <property type="term" value="F:metal ion binding"/>
    <property type="evidence" value="ECO:0007669"/>
    <property type="project" value="UniProtKB-KW"/>
</dbReference>
<dbReference type="InterPro" id="IPR029044">
    <property type="entry name" value="Nucleotide-diphossugar_trans"/>
</dbReference>
<dbReference type="SUPFAM" id="SSF53448">
    <property type="entry name" value="Nucleotide-diphospho-sugar transferases"/>
    <property type="match status" value="1"/>
</dbReference>
<evidence type="ECO:0000313" key="19">
    <source>
        <dbReference type="Proteomes" id="UP000887560"/>
    </source>
</evidence>
<keyword evidence="16 17" id="KW-0464">Manganese</keyword>
<keyword evidence="8" id="KW-0479">Metal-binding</keyword>
<organism evidence="19 20">
    <name type="scientific">Meloidogyne floridensis</name>
    <dbReference type="NCBI Taxonomy" id="298350"/>
    <lineage>
        <taxon>Eukaryota</taxon>
        <taxon>Metazoa</taxon>
        <taxon>Ecdysozoa</taxon>
        <taxon>Nematoda</taxon>
        <taxon>Chromadorea</taxon>
        <taxon>Rhabditida</taxon>
        <taxon>Tylenchina</taxon>
        <taxon>Tylenchomorpha</taxon>
        <taxon>Tylenchoidea</taxon>
        <taxon>Meloidogynidae</taxon>
        <taxon>Meloidogyninae</taxon>
        <taxon>Meloidogyne</taxon>
    </lineage>
</organism>
<dbReference type="InterPro" id="IPR045885">
    <property type="entry name" value="GalNAc-T"/>
</dbReference>
<dbReference type="Gene3D" id="3.90.550.10">
    <property type="entry name" value="Spore Coat Polysaccharide Biosynthesis Protein SpsA, Chain A"/>
    <property type="match status" value="1"/>
</dbReference>
<comment type="pathway">
    <text evidence="3 17">Protein modification; protein glycosylation.</text>
</comment>
<dbReference type="FunFam" id="3.90.550.10:FF:000021">
    <property type="entry name" value="Polypeptide N-acetylgalactosaminyltransferase"/>
    <property type="match status" value="1"/>
</dbReference>
<dbReference type="GO" id="GO:0004653">
    <property type="term" value="F:polypeptide N-acetylgalactosaminyltransferase activity"/>
    <property type="evidence" value="ECO:0007669"/>
    <property type="project" value="UniProtKB-ARBA"/>
</dbReference>
<evidence type="ECO:0000256" key="11">
    <source>
        <dbReference type="ARBA" id="ARBA00022989"/>
    </source>
</evidence>
<comment type="subcellular location">
    <subcellularLocation>
        <location evidence="2 17">Golgi apparatus membrane</location>
        <topology evidence="2 17">Single-pass type II membrane protein</topology>
    </subcellularLocation>
</comment>
<dbReference type="GO" id="GO:0000139">
    <property type="term" value="C:Golgi membrane"/>
    <property type="evidence" value="ECO:0007669"/>
    <property type="project" value="UniProtKB-SubCell"/>
</dbReference>
<evidence type="ECO:0000256" key="8">
    <source>
        <dbReference type="ARBA" id="ARBA00022723"/>
    </source>
</evidence>
<evidence type="ECO:0000259" key="18">
    <source>
        <dbReference type="Pfam" id="PF00535"/>
    </source>
</evidence>
<evidence type="ECO:0000256" key="15">
    <source>
        <dbReference type="ARBA" id="ARBA00023180"/>
    </source>
</evidence>
<evidence type="ECO:0000256" key="9">
    <source>
        <dbReference type="ARBA" id="ARBA00022734"/>
    </source>
</evidence>
<evidence type="ECO:0000256" key="12">
    <source>
        <dbReference type="ARBA" id="ARBA00023034"/>
    </source>
</evidence>
<evidence type="ECO:0000256" key="5">
    <source>
        <dbReference type="ARBA" id="ARBA00022676"/>
    </source>
</evidence>
<comment type="similarity">
    <text evidence="4 17">Belongs to the glycosyltransferase 2 family. GalNAc-T subfamily.</text>
</comment>
<dbReference type="WBParaSite" id="scf7180000421347.g6727">
    <property type="protein sequence ID" value="scf7180000421347.g6727"/>
    <property type="gene ID" value="scf7180000421347.g6727"/>
</dbReference>
<dbReference type="Gene3D" id="2.80.10.50">
    <property type="match status" value="1"/>
</dbReference>
<evidence type="ECO:0000256" key="7">
    <source>
        <dbReference type="ARBA" id="ARBA00022692"/>
    </source>
</evidence>
<keyword evidence="5 17" id="KW-0328">Glycosyltransferase</keyword>
<keyword evidence="11" id="KW-1133">Transmembrane helix</keyword>
<evidence type="ECO:0000256" key="4">
    <source>
        <dbReference type="ARBA" id="ARBA00005680"/>
    </source>
</evidence>
<keyword evidence="15" id="KW-0325">Glycoprotein</keyword>